<evidence type="ECO:0008006" key="5">
    <source>
        <dbReference type="Google" id="ProtNLM"/>
    </source>
</evidence>
<gene>
    <name evidence="3" type="ORF">HGM15179_012803</name>
</gene>
<dbReference type="EMBL" id="SWJQ01000447">
    <property type="protein sequence ID" value="TRZ14296.1"/>
    <property type="molecule type" value="Genomic_DNA"/>
</dbReference>
<feature type="transmembrane region" description="Helical" evidence="2">
    <location>
        <begin position="207"/>
        <end position="227"/>
    </location>
</feature>
<dbReference type="OrthoDB" id="2213137at2759"/>
<dbReference type="InterPro" id="IPR029242">
    <property type="entry name" value="MLANA"/>
</dbReference>
<dbReference type="AlphaFoldDB" id="A0A8K1LHV1"/>
<dbReference type="Pfam" id="PF07690">
    <property type="entry name" value="MFS_1"/>
    <property type="match status" value="1"/>
</dbReference>
<reference evidence="3" key="1">
    <citation type="submission" date="2019-04" db="EMBL/GenBank/DDBJ databases">
        <title>Genome assembly of Zosterops borbonicus 15179.</title>
        <authorList>
            <person name="Leroy T."/>
            <person name="Anselmetti Y."/>
            <person name="Tilak M.-K."/>
            <person name="Nabholz B."/>
        </authorList>
    </citation>
    <scope>NUCLEOTIDE SEQUENCE</scope>
    <source>
        <strain evidence="3">HGM_15179</strain>
        <tissue evidence="3">Muscle</tissue>
    </source>
</reference>
<keyword evidence="4" id="KW-1185">Reference proteome</keyword>
<dbReference type="Gene3D" id="1.20.1250.20">
    <property type="entry name" value="MFS general substrate transporter like domains"/>
    <property type="match status" value="2"/>
</dbReference>
<feature type="transmembrane region" description="Helical" evidence="2">
    <location>
        <begin position="307"/>
        <end position="329"/>
    </location>
</feature>
<dbReference type="PANTHER" id="PTHR11360">
    <property type="entry name" value="MONOCARBOXYLATE TRANSPORTER"/>
    <property type="match status" value="1"/>
</dbReference>
<dbReference type="SUPFAM" id="SSF103473">
    <property type="entry name" value="MFS general substrate transporter"/>
    <property type="match status" value="1"/>
</dbReference>
<feature type="transmembrane region" description="Helical" evidence="2">
    <location>
        <begin position="398"/>
        <end position="420"/>
    </location>
</feature>
<feature type="transmembrane region" description="Helical" evidence="2">
    <location>
        <begin position="12"/>
        <end position="32"/>
    </location>
</feature>
<feature type="transmembrane region" description="Helical" evidence="2">
    <location>
        <begin position="463"/>
        <end position="482"/>
    </location>
</feature>
<comment type="subcellular location">
    <subcellularLocation>
        <location evidence="1">Membrane</location>
        <topology evidence="1">Multi-pass membrane protein</topology>
    </subcellularLocation>
</comment>
<dbReference type="InterPro" id="IPR011701">
    <property type="entry name" value="MFS"/>
</dbReference>
<feature type="transmembrane region" description="Helical" evidence="2">
    <location>
        <begin position="150"/>
        <end position="173"/>
    </location>
</feature>
<protein>
    <recommendedName>
        <fullName evidence="5">Monocarboxylate transporter 2</fullName>
    </recommendedName>
</protein>
<feature type="transmembrane region" description="Helical" evidence="2">
    <location>
        <begin position="239"/>
        <end position="257"/>
    </location>
</feature>
<evidence type="ECO:0000313" key="4">
    <source>
        <dbReference type="Proteomes" id="UP000796761"/>
    </source>
</evidence>
<evidence type="ECO:0000256" key="2">
    <source>
        <dbReference type="SAM" id="Phobius"/>
    </source>
</evidence>
<keyword evidence="2" id="KW-1133">Transmembrane helix</keyword>
<dbReference type="Proteomes" id="UP000796761">
    <property type="component" value="Unassembled WGS sequence"/>
</dbReference>
<sequence>MQAKDSNPPDGGYGWVVVVSAFMVMGLTVAVLKTFGLFFVEIQQHFDELASTTSWITSVTIAVFHLGGTTRLPDEEHQSLQFLEHVSQPGLVFLNVCSCVEGEHVLPLPRSALATGCSVYHSKDASHHLHQPFLAPVASSLCVQYTHRTVVITGGFLAFSGMALGFFGLNIVWMYATTGFLQGLGISFSWTPAISIVSHYFSKKRALANAIASAGECAFAFMFGPFFQWLISQYGWEGSLLIIGGIQLNICVFGGLMRPLASSCLLEASHYETKTPPGNGASRRDKEDKPPIMHKTFNWMLVRRTEFVLYAIFGILAAMSFFVPPLFLVPLSHSLGIDESWTASLLSILAMVDFGGRLLCGWYANLRVTKTIHLLAMTITLISTSLMLLPLANDYLSLAIFTGFYGFFFGTTVAIHITVLADVVGMPEFDSALGLFMLIRSTGGFVGPPLAGLIVDMAGDYRAGFYMAGATLVLSAGFLIIIDQLQQRKKRGSKIRTKPEKSTLSYLSLDILKHQSRKFEQDQPHKMPRRYNHLDGNYVRGKGHTYFAAEEALDIGLFILVLAILLVFGCWYYKRRCGYKSLRSKSSSVSTIRNVVGGGEILDCKMALQDYRDFNSVVPDAPPAYDKIAAEQSPPPYLP</sequence>
<feature type="transmembrane region" description="Helical" evidence="2">
    <location>
        <begin position="341"/>
        <end position="360"/>
    </location>
</feature>
<dbReference type="PANTHER" id="PTHR11360:SF84">
    <property type="entry name" value="MAJOR FACILITATOR SUPERFAMILY (MFS) PROFILE DOMAIN-CONTAINING PROTEIN"/>
    <property type="match status" value="1"/>
</dbReference>
<dbReference type="InterPro" id="IPR036259">
    <property type="entry name" value="MFS_trans_sf"/>
</dbReference>
<dbReference type="Pfam" id="PF14991">
    <property type="entry name" value="MLANA"/>
    <property type="match status" value="1"/>
</dbReference>
<organism evidence="3 4">
    <name type="scientific">Zosterops borbonicus</name>
    <dbReference type="NCBI Taxonomy" id="364589"/>
    <lineage>
        <taxon>Eukaryota</taxon>
        <taxon>Metazoa</taxon>
        <taxon>Chordata</taxon>
        <taxon>Craniata</taxon>
        <taxon>Vertebrata</taxon>
        <taxon>Euteleostomi</taxon>
        <taxon>Archelosauria</taxon>
        <taxon>Archosauria</taxon>
        <taxon>Dinosauria</taxon>
        <taxon>Saurischia</taxon>
        <taxon>Theropoda</taxon>
        <taxon>Coelurosauria</taxon>
        <taxon>Aves</taxon>
        <taxon>Neognathae</taxon>
        <taxon>Neoaves</taxon>
        <taxon>Telluraves</taxon>
        <taxon>Australaves</taxon>
        <taxon>Passeriformes</taxon>
        <taxon>Sylvioidea</taxon>
        <taxon>Zosteropidae</taxon>
        <taxon>Zosterops</taxon>
    </lineage>
</organism>
<dbReference type="InterPro" id="IPR050327">
    <property type="entry name" value="Proton-linked_MCT"/>
</dbReference>
<evidence type="ECO:0000256" key="1">
    <source>
        <dbReference type="ARBA" id="ARBA00004141"/>
    </source>
</evidence>
<name>A0A8K1LHV1_9PASS</name>
<feature type="transmembrane region" description="Helical" evidence="2">
    <location>
        <begin position="432"/>
        <end position="451"/>
    </location>
</feature>
<accession>A0A8K1LHV1</accession>
<feature type="transmembrane region" description="Helical" evidence="2">
    <location>
        <begin position="372"/>
        <end position="392"/>
    </location>
</feature>
<feature type="transmembrane region" description="Helical" evidence="2">
    <location>
        <begin position="552"/>
        <end position="574"/>
    </location>
</feature>
<dbReference type="FunFam" id="1.20.1250.20:FF:000326">
    <property type="entry name" value="Solute carrier family 16 member 6"/>
    <property type="match status" value="1"/>
</dbReference>
<dbReference type="GO" id="GO:0016020">
    <property type="term" value="C:membrane"/>
    <property type="evidence" value="ECO:0007669"/>
    <property type="project" value="UniProtKB-SubCell"/>
</dbReference>
<keyword evidence="2" id="KW-0812">Transmembrane</keyword>
<feature type="transmembrane region" description="Helical" evidence="2">
    <location>
        <begin position="179"/>
        <end position="200"/>
    </location>
</feature>
<keyword evidence="2" id="KW-0472">Membrane</keyword>
<dbReference type="GO" id="GO:0008028">
    <property type="term" value="F:monocarboxylic acid transmembrane transporter activity"/>
    <property type="evidence" value="ECO:0007669"/>
    <property type="project" value="TreeGrafter"/>
</dbReference>
<proteinExistence type="predicted"/>
<comment type="caution">
    <text evidence="3">The sequence shown here is derived from an EMBL/GenBank/DDBJ whole genome shotgun (WGS) entry which is preliminary data.</text>
</comment>
<dbReference type="GO" id="GO:0042470">
    <property type="term" value="C:melanosome"/>
    <property type="evidence" value="ECO:0007669"/>
    <property type="project" value="InterPro"/>
</dbReference>
<evidence type="ECO:0000313" key="3">
    <source>
        <dbReference type="EMBL" id="TRZ14296.1"/>
    </source>
</evidence>